<keyword evidence="3" id="KW-0687">Ribonucleoprotein</keyword>
<dbReference type="GO" id="GO:0003735">
    <property type="term" value="F:structural constituent of ribosome"/>
    <property type="evidence" value="ECO:0007669"/>
    <property type="project" value="InterPro"/>
</dbReference>
<dbReference type="GO" id="GO:1990904">
    <property type="term" value="C:ribonucleoprotein complex"/>
    <property type="evidence" value="ECO:0007669"/>
    <property type="project" value="UniProtKB-KW"/>
</dbReference>
<dbReference type="SUPFAM" id="SSF47060">
    <property type="entry name" value="S15/NS1 RNA-binding domain"/>
    <property type="match status" value="1"/>
</dbReference>
<comment type="caution">
    <text evidence="5">The sequence shown here is derived from an EMBL/GenBank/DDBJ whole genome shotgun (WGS) entry which is preliminary data.</text>
</comment>
<evidence type="ECO:0000256" key="1">
    <source>
        <dbReference type="ARBA" id="ARBA00008434"/>
    </source>
</evidence>
<dbReference type="PANTHER" id="PTHR23321:SF26">
    <property type="entry name" value="SMALL RIBOSOMAL SUBUNIT PROTEIN US15M"/>
    <property type="match status" value="1"/>
</dbReference>
<dbReference type="SMART" id="SM01387">
    <property type="entry name" value="Ribosomal_S15"/>
    <property type="match status" value="1"/>
</dbReference>
<proteinExistence type="inferred from homology"/>
<dbReference type="Gene3D" id="1.10.287.10">
    <property type="entry name" value="S15/NS1, RNA-binding"/>
    <property type="match status" value="1"/>
</dbReference>
<evidence type="ECO:0008006" key="7">
    <source>
        <dbReference type="Google" id="ProtNLM"/>
    </source>
</evidence>
<dbReference type="InterPro" id="IPR009068">
    <property type="entry name" value="uS15_NS1_RNA-bd_sf"/>
</dbReference>
<reference evidence="5" key="1">
    <citation type="journal article" date="2023" name="Mol. Phylogenet. Evol.">
        <title>Genome-scale phylogeny and comparative genomics of the fungal order Sordariales.</title>
        <authorList>
            <person name="Hensen N."/>
            <person name="Bonometti L."/>
            <person name="Westerberg I."/>
            <person name="Brannstrom I.O."/>
            <person name="Guillou S."/>
            <person name="Cros-Aarteil S."/>
            <person name="Calhoun S."/>
            <person name="Haridas S."/>
            <person name="Kuo A."/>
            <person name="Mondo S."/>
            <person name="Pangilinan J."/>
            <person name="Riley R."/>
            <person name="LaButti K."/>
            <person name="Andreopoulos B."/>
            <person name="Lipzen A."/>
            <person name="Chen C."/>
            <person name="Yan M."/>
            <person name="Daum C."/>
            <person name="Ng V."/>
            <person name="Clum A."/>
            <person name="Steindorff A."/>
            <person name="Ohm R.A."/>
            <person name="Martin F."/>
            <person name="Silar P."/>
            <person name="Natvig D.O."/>
            <person name="Lalanne C."/>
            <person name="Gautier V."/>
            <person name="Ament-Velasquez S.L."/>
            <person name="Kruys A."/>
            <person name="Hutchinson M.I."/>
            <person name="Powell A.J."/>
            <person name="Barry K."/>
            <person name="Miller A.N."/>
            <person name="Grigoriev I.V."/>
            <person name="Debuchy R."/>
            <person name="Gladieux P."/>
            <person name="Hiltunen Thoren M."/>
            <person name="Johannesson H."/>
        </authorList>
    </citation>
    <scope>NUCLEOTIDE SEQUENCE</scope>
    <source>
        <strain evidence="5">PSN309</strain>
    </source>
</reference>
<dbReference type="AlphaFoldDB" id="A0AAN6WMX7"/>
<dbReference type="Pfam" id="PF00312">
    <property type="entry name" value="Ribosomal_S15"/>
    <property type="match status" value="1"/>
</dbReference>
<name>A0AAN6WMX7_9PEZI</name>
<dbReference type="CDD" id="cd00353">
    <property type="entry name" value="Ribosomal_S15p_S13e"/>
    <property type="match status" value="1"/>
</dbReference>
<dbReference type="GO" id="GO:0006412">
    <property type="term" value="P:translation"/>
    <property type="evidence" value="ECO:0007669"/>
    <property type="project" value="InterPro"/>
</dbReference>
<dbReference type="EMBL" id="MU864578">
    <property type="protein sequence ID" value="KAK4183092.1"/>
    <property type="molecule type" value="Genomic_DNA"/>
</dbReference>
<evidence type="ECO:0000256" key="4">
    <source>
        <dbReference type="SAM" id="MobiDB-lite"/>
    </source>
</evidence>
<protein>
    <recommendedName>
        <fullName evidence="7">Mitochondrial SSU ribosomal protein S15</fullName>
    </recommendedName>
</protein>
<comment type="similarity">
    <text evidence="1">Belongs to the universal ribosomal protein uS15 family.</text>
</comment>
<gene>
    <name evidence="5" type="ORF">QBC35DRAFT_508719</name>
</gene>
<dbReference type="GO" id="GO:0005737">
    <property type="term" value="C:cytoplasm"/>
    <property type="evidence" value="ECO:0007669"/>
    <property type="project" value="UniProtKB-ARBA"/>
</dbReference>
<dbReference type="Proteomes" id="UP001302126">
    <property type="component" value="Unassembled WGS sequence"/>
</dbReference>
<dbReference type="InterPro" id="IPR005290">
    <property type="entry name" value="Ribosomal_uS15_bac-type"/>
</dbReference>
<evidence type="ECO:0000256" key="3">
    <source>
        <dbReference type="ARBA" id="ARBA00023274"/>
    </source>
</evidence>
<accession>A0AAN6WMX7</accession>
<dbReference type="GO" id="GO:0005840">
    <property type="term" value="C:ribosome"/>
    <property type="evidence" value="ECO:0007669"/>
    <property type="project" value="UniProtKB-KW"/>
</dbReference>
<sequence length="318" mass="35670">MPPRIPAPQGLRSLSLCLRPTPSLAPSLQPLIQTANLSMREKKRKMKQDPYGWAQSEQRKAAHVARKNEIKAERDAKWGDPVHGITTPFVESFDSAGQEPFSRPPLDLDGNPLEEPHPLPTAPHIINHLLTDAELQKAIEESKVLTSPLLGDERTTPDSQQEAEELEQHARNHRKAVIALQRITDLKNGSGKDRKHANMRRCIETFGRHVTDKTLPNAAPPLAAGVVPQKTPVRAGPDTGSSEVQIAILTSKIRAVSKMLESKGKKDMHNKRRLRNLVHKRQRLLRYMERKERGSGRWQFMCETLGITPATYKGQISI</sequence>
<feature type="region of interest" description="Disordered" evidence="4">
    <location>
        <begin position="144"/>
        <end position="170"/>
    </location>
</feature>
<dbReference type="PANTHER" id="PTHR23321">
    <property type="entry name" value="RIBOSOMAL PROTEIN S15, BACTERIAL AND ORGANELLAR"/>
    <property type="match status" value="1"/>
</dbReference>
<evidence type="ECO:0000313" key="6">
    <source>
        <dbReference type="Proteomes" id="UP001302126"/>
    </source>
</evidence>
<evidence type="ECO:0000313" key="5">
    <source>
        <dbReference type="EMBL" id="KAK4183092.1"/>
    </source>
</evidence>
<reference evidence="5" key="2">
    <citation type="submission" date="2023-05" db="EMBL/GenBank/DDBJ databases">
        <authorList>
            <consortium name="Lawrence Berkeley National Laboratory"/>
            <person name="Steindorff A."/>
            <person name="Hensen N."/>
            <person name="Bonometti L."/>
            <person name="Westerberg I."/>
            <person name="Brannstrom I.O."/>
            <person name="Guillou S."/>
            <person name="Cros-Aarteil S."/>
            <person name="Calhoun S."/>
            <person name="Haridas S."/>
            <person name="Kuo A."/>
            <person name="Mondo S."/>
            <person name="Pangilinan J."/>
            <person name="Riley R."/>
            <person name="Labutti K."/>
            <person name="Andreopoulos B."/>
            <person name="Lipzen A."/>
            <person name="Chen C."/>
            <person name="Yanf M."/>
            <person name="Daum C."/>
            <person name="Ng V."/>
            <person name="Clum A."/>
            <person name="Ohm R."/>
            <person name="Martin F."/>
            <person name="Silar P."/>
            <person name="Natvig D."/>
            <person name="Lalanne C."/>
            <person name="Gautier V."/>
            <person name="Ament-Velasquez S.L."/>
            <person name="Kruys A."/>
            <person name="Hutchinson M.I."/>
            <person name="Powell A.J."/>
            <person name="Barry K."/>
            <person name="Miller A.N."/>
            <person name="Grigoriev I.V."/>
            <person name="Debuchy R."/>
            <person name="Gladieux P."/>
            <person name="Thoren M.H."/>
            <person name="Johannesson H."/>
        </authorList>
    </citation>
    <scope>NUCLEOTIDE SEQUENCE</scope>
    <source>
        <strain evidence="5">PSN309</strain>
    </source>
</reference>
<keyword evidence="6" id="KW-1185">Reference proteome</keyword>
<organism evidence="5 6">
    <name type="scientific">Podospora australis</name>
    <dbReference type="NCBI Taxonomy" id="1536484"/>
    <lineage>
        <taxon>Eukaryota</taxon>
        <taxon>Fungi</taxon>
        <taxon>Dikarya</taxon>
        <taxon>Ascomycota</taxon>
        <taxon>Pezizomycotina</taxon>
        <taxon>Sordariomycetes</taxon>
        <taxon>Sordariomycetidae</taxon>
        <taxon>Sordariales</taxon>
        <taxon>Podosporaceae</taxon>
        <taxon>Podospora</taxon>
    </lineage>
</organism>
<evidence type="ECO:0000256" key="2">
    <source>
        <dbReference type="ARBA" id="ARBA00022980"/>
    </source>
</evidence>
<keyword evidence="2" id="KW-0689">Ribosomal protein</keyword>
<dbReference type="InterPro" id="IPR000589">
    <property type="entry name" value="Ribosomal_uS15"/>
</dbReference>